<evidence type="ECO:0000313" key="1">
    <source>
        <dbReference type="EMBL" id="PQO28625.1"/>
    </source>
</evidence>
<evidence type="ECO:0000313" key="2">
    <source>
        <dbReference type="Proteomes" id="UP000238322"/>
    </source>
</evidence>
<accession>A0A2S8F902</accession>
<proteinExistence type="predicted"/>
<dbReference type="RefSeq" id="WP_105333292.1">
    <property type="nucleotide sequence ID" value="NZ_PUHY01000016.1"/>
</dbReference>
<comment type="caution">
    <text evidence="1">The sequence shown here is derived from an EMBL/GenBank/DDBJ whole genome shotgun (WGS) entry which is preliminary data.</text>
</comment>
<dbReference type="Proteomes" id="UP000238322">
    <property type="component" value="Unassembled WGS sequence"/>
</dbReference>
<name>A0A2S8F902_9BACT</name>
<dbReference type="AlphaFoldDB" id="A0A2S8F902"/>
<dbReference type="OrthoDB" id="277060at2"/>
<protein>
    <submittedName>
        <fullName evidence="1">Uncharacterized protein</fullName>
    </submittedName>
</protein>
<reference evidence="1 2" key="1">
    <citation type="submission" date="2018-02" db="EMBL/GenBank/DDBJ databases">
        <title>Comparative genomes isolates from brazilian mangrove.</title>
        <authorList>
            <person name="Araujo J.E."/>
            <person name="Taketani R.G."/>
            <person name="Silva M.C.P."/>
            <person name="Loureco M.V."/>
            <person name="Andreote F.D."/>
        </authorList>
    </citation>
    <scope>NUCLEOTIDE SEQUENCE [LARGE SCALE GENOMIC DNA]</scope>
    <source>
        <strain evidence="1 2">Hex-1 MGV</strain>
    </source>
</reference>
<dbReference type="EMBL" id="PUHY01000016">
    <property type="protein sequence ID" value="PQO28625.1"/>
    <property type="molecule type" value="Genomic_DNA"/>
</dbReference>
<organism evidence="1 2">
    <name type="scientific">Blastopirellula marina</name>
    <dbReference type="NCBI Taxonomy" id="124"/>
    <lineage>
        <taxon>Bacteria</taxon>
        <taxon>Pseudomonadati</taxon>
        <taxon>Planctomycetota</taxon>
        <taxon>Planctomycetia</taxon>
        <taxon>Pirellulales</taxon>
        <taxon>Pirellulaceae</taxon>
        <taxon>Blastopirellula</taxon>
    </lineage>
</organism>
<gene>
    <name evidence="1" type="ORF">C5Y83_28925</name>
</gene>
<sequence length="123" mass="14112">MANFRAERLYLRVAGSLDFDPNEGIDAAEFASIMVTDSGAYDRHSLQDFTFAPFDNPRWFSAADGLKVIRLVIEELKNELVIADESKKSRIEKRIEVLHAVEDRLDLIDLKDFRFHLLARDLG</sequence>